<keyword evidence="1" id="KW-0812">Transmembrane</keyword>
<accession>A0A9K3HFV4</accession>
<keyword evidence="1" id="KW-1133">Transmembrane helix</keyword>
<keyword evidence="3" id="KW-1185">Reference proteome</keyword>
<dbReference type="Proteomes" id="UP000215914">
    <property type="component" value="Unassembled WGS sequence"/>
</dbReference>
<keyword evidence="1" id="KW-0472">Membrane</keyword>
<sequence>MITNEKDMQVLGVGVITFWMYLTLCITVSSSLVQYFLDSKIITFIVILTCSCYIMRIILFHKSLSLIC</sequence>
<dbReference type="EMBL" id="MNCJ02000327">
    <property type="protein sequence ID" value="KAF5777558.1"/>
    <property type="molecule type" value="Genomic_DNA"/>
</dbReference>
<organism evidence="2 3">
    <name type="scientific">Helianthus annuus</name>
    <name type="common">Common sunflower</name>
    <dbReference type="NCBI Taxonomy" id="4232"/>
    <lineage>
        <taxon>Eukaryota</taxon>
        <taxon>Viridiplantae</taxon>
        <taxon>Streptophyta</taxon>
        <taxon>Embryophyta</taxon>
        <taxon>Tracheophyta</taxon>
        <taxon>Spermatophyta</taxon>
        <taxon>Magnoliopsida</taxon>
        <taxon>eudicotyledons</taxon>
        <taxon>Gunneridae</taxon>
        <taxon>Pentapetalae</taxon>
        <taxon>asterids</taxon>
        <taxon>campanulids</taxon>
        <taxon>Asterales</taxon>
        <taxon>Asteraceae</taxon>
        <taxon>Asteroideae</taxon>
        <taxon>Heliantheae alliance</taxon>
        <taxon>Heliantheae</taxon>
        <taxon>Helianthus</taxon>
    </lineage>
</organism>
<feature type="transmembrane region" description="Helical" evidence="1">
    <location>
        <begin position="12"/>
        <end position="35"/>
    </location>
</feature>
<name>A0A9K3HFV4_HELAN</name>
<reference evidence="2" key="2">
    <citation type="submission" date="2020-06" db="EMBL/GenBank/DDBJ databases">
        <title>Helianthus annuus Genome sequencing and assembly Release 2.</title>
        <authorList>
            <person name="Gouzy J."/>
            <person name="Langlade N."/>
            <person name="Munos S."/>
        </authorList>
    </citation>
    <scope>NUCLEOTIDE SEQUENCE</scope>
    <source>
        <tissue evidence="2">Leaves</tissue>
    </source>
</reference>
<reference evidence="2" key="1">
    <citation type="journal article" date="2017" name="Nature">
        <title>The sunflower genome provides insights into oil metabolism, flowering and Asterid evolution.</title>
        <authorList>
            <person name="Badouin H."/>
            <person name="Gouzy J."/>
            <person name="Grassa C.J."/>
            <person name="Murat F."/>
            <person name="Staton S.E."/>
            <person name="Cottret L."/>
            <person name="Lelandais-Briere C."/>
            <person name="Owens G.L."/>
            <person name="Carrere S."/>
            <person name="Mayjonade B."/>
            <person name="Legrand L."/>
            <person name="Gill N."/>
            <person name="Kane N.C."/>
            <person name="Bowers J.E."/>
            <person name="Hubner S."/>
            <person name="Bellec A."/>
            <person name="Berard A."/>
            <person name="Berges H."/>
            <person name="Blanchet N."/>
            <person name="Boniface M.C."/>
            <person name="Brunel D."/>
            <person name="Catrice O."/>
            <person name="Chaidir N."/>
            <person name="Claudel C."/>
            <person name="Donnadieu C."/>
            <person name="Faraut T."/>
            <person name="Fievet G."/>
            <person name="Helmstetter N."/>
            <person name="King M."/>
            <person name="Knapp S.J."/>
            <person name="Lai Z."/>
            <person name="Le Paslier M.C."/>
            <person name="Lippi Y."/>
            <person name="Lorenzon L."/>
            <person name="Mandel J.R."/>
            <person name="Marage G."/>
            <person name="Marchand G."/>
            <person name="Marquand E."/>
            <person name="Bret-Mestries E."/>
            <person name="Morien E."/>
            <person name="Nambeesan S."/>
            <person name="Nguyen T."/>
            <person name="Pegot-Espagnet P."/>
            <person name="Pouilly N."/>
            <person name="Raftis F."/>
            <person name="Sallet E."/>
            <person name="Schiex T."/>
            <person name="Thomas J."/>
            <person name="Vandecasteele C."/>
            <person name="Vares D."/>
            <person name="Vear F."/>
            <person name="Vautrin S."/>
            <person name="Crespi M."/>
            <person name="Mangin B."/>
            <person name="Burke J.M."/>
            <person name="Salse J."/>
            <person name="Munos S."/>
            <person name="Vincourt P."/>
            <person name="Rieseberg L.H."/>
            <person name="Langlade N.B."/>
        </authorList>
    </citation>
    <scope>NUCLEOTIDE SEQUENCE</scope>
    <source>
        <tissue evidence="2">Leaves</tissue>
    </source>
</reference>
<feature type="transmembrane region" description="Helical" evidence="1">
    <location>
        <begin position="41"/>
        <end position="59"/>
    </location>
</feature>
<proteinExistence type="predicted"/>
<comment type="caution">
    <text evidence="2">The sequence shown here is derived from an EMBL/GenBank/DDBJ whole genome shotgun (WGS) entry which is preliminary data.</text>
</comment>
<evidence type="ECO:0000313" key="2">
    <source>
        <dbReference type="EMBL" id="KAF5777558.1"/>
    </source>
</evidence>
<protein>
    <submittedName>
        <fullName evidence="2">Uncharacterized protein</fullName>
    </submittedName>
</protein>
<dbReference type="Gramene" id="mRNA:HanXRQr2_Chr12g0537141">
    <property type="protein sequence ID" value="CDS:HanXRQr2_Chr12g0537141.1"/>
    <property type="gene ID" value="HanXRQr2_Chr12g0537141"/>
</dbReference>
<gene>
    <name evidence="2" type="ORF">HanXRQr2_Chr12g0537141</name>
</gene>
<evidence type="ECO:0000313" key="3">
    <source>
        <dbReference type="Proteomes" id="UP000215914"/>
    </source>
</evidence>
<evidence type="ECO:0000256" key="1">
    <source>
        <dbReference type="SAM" id="Phobius"/>
    </source>
</evidence>
<dbReference type="AlphaFoldDB" id="A0A9K3HFV4"/>